<gene>
    <name evidence="1" type="ORF">AN963_25910</name>
</gene>
<proteinExistence type="predicted"/>
<organism evidence="1 2">
    <name type="scientific">Brevibacillus choshinensis</name>
    <dbReference type="NCBI Taxonomy" id="54911"/>
    <lineage>
        <taxon>Bacteria</taxon>
        <taxon>Bacillati</taxon>
        <taxon>Bacillota</taxon>
        <taxon>Bacilli</taxon>
        <taxon>Bacillales</taxon>
        <taxon>Paenibacillaceae</taxon>
        <taxon>Brevibacillus</taxon>
    </lineage>
</organism>
<protein>
    <submittedName>
        <fullName evidence="1">Uncharacterized protein</fullName>
    </submittedName>
</protein>
<keyword evidence="2" id="KW-1185">Reference proteome</keyword>
<name>A0ABR5N2Z0_BRECH</name>
<dbReference type="EMBL" id="LJJB01000013">
    <property type="protein sequence ID" value="KQL44798.1"/>
    <property type="molecule type" value="Genomic_DNA"/>
</dbReference>
<evidence type="ECO:0000313" key="1">
    <source>
        <dbReference type="EMBL" id="KQL44798.1"/>
    </source>
</evidence>
<comment type="caution">
    <text evidence="1">The sequence shown here is derived from an EMBL/GenBank/DDBJ whole genome shotgun (WGS) entry which is preliminary data.</text>
</comment>
<sequence>MPYKQIEAKLITQPKKFSKVSYLIYMYFYSTRQTNQKVTSGGIMKKKIADSLLSSPKQKPVQMNSEQSEREELMSQVLETDAVTAEAVEIQKDKYLLEGK</sequence>
<accession>A0ABR5N2Z0</accession>
<dbReference type="Proteomes" id="UP000051063">
    <property type="component" value="Unassembled WGS sequence"/>
</dbReference>
<reference evidence="1 2" key="1">
    <citation type="submission" date="2015-09" db="EMBL/GenBank/DDBJ databases">
        <title>Genome sequencing project for genomic taxonomy and phylogenomics of Bacillus-like bacteria.</title>
        <authorList>
            <person name="Liu B."/>
            <person name="Wang J."/>
            <person name="Zhu Y."/>
            <person name="Liu G."/>
            <person name="Chen Q."/>
            <person name="Chen Z."/>
            <person name="Lan J."/>
            <person name="Che J."/>
            <person name="Ge C."/>
            <person name="Shi H."/>
            <person name="Pan Z."/>
            <person name="Liu X."/>
        </authorList>
    </citation>
    <scope>NUCLEOTIDE SEQUENCE [LARGE SCALE GENOMIC DNA]</scope>
    <source>
        <strain evidence="1 2">DSM 8552</strain>
    </source>
</reference>
<evidence type="ECO:0000313" key="2">
    <source>
        <dbReference type="Proteomes" id="UP000051063"/>
    </source>
</evidence>